<accession>A0ABW2CDL5</accession>
<dbReference type="PANTHER" id="PTHR43775:SF37">
    <property type="entry name" value="SI:DKEY-61P9.11"/>
    <property type="match status" value="1"/>
</dbReference>
<dbReference type="InterPro" id="IPR050091">
    <property type="entry name" value="PKS_NRPS_Biosynth_Enz"/>
</dbReference>
<name>A0ABW2CDL5_9ACTN</name>
<evidence type="ECO:0000256" key="2">
    <source>
        <dbReference type="ARBA" id="ARBA00022553"/>
    </source>
</evidence>
<sequence length="428" mass="45633">MVTPRLYAFSASTPQALEAETKDLAERLETGLPPRAVRRDLPYRRAVVATDPADAARSLRGDGPCEVFSSDGARARNIVFLFSGVGDQYPGMAAGLYRYLPRFREELDRCLVRLRSEIGTDLHAVLYPEEPDRIQQSGAGGGRAGAPDLAALFDRRASTQPIHRTRVAQPLAFATQYALARTFTMLGVAPTALVGYSVGEYVAACAAGVIRPHDALRLIGYRARLVDGLPPGAMLAVLAGPDAIAPYLADGDVTVAALDGPGLTVLAGPPGPVERAARRLADAEIACRRLATGHAFHSPMMAPVEEPLREALTAIPLHPPAIPFPSNVTGTWITDAEATDPAYWARHLSTPIRFAEALDALGGLARPVTIELGPGRTLTGLATHDGPKLRTLPGVFESRTDLEITLAALGRLWASGTDLAWSELRELP</sequence>
<evidence type="ECO:0000313" key="4">
    <source>
        <dbReference type="EMBL" id="MFC6879083.1"/>
    </source>
</evidence>
<dbReference type="Pfam" id="PF00698">
    <property type="entry name" value="Acyl_transf_1"/>
    <property type="match status" value="1"/>
</dbReference>
<dbReference type="InterPro" id="IPR014043">
    <property type="entry name" value="Acyl_transferase_dom"/>
</dbReference>
<organism evidence="4 5">
    <name type="scientific">Actinomadura yumaensis</name>
    <dbReference type="NCBI Taxonomy" id="111807"/>
    <lineage>
        <taxon>Bacteria</taxon>
        <taxon>Bacillati</taxon>
        <taxon>Actinomycetota</taxon>
        <taxon>Actinomycetes</taxon>
        <taxon>Streptosporangiales</taxon>
        <taxon>Thermomonosporaceae</taxon>
        <taxon>Actinomadura</taxon>
    </lineage>
</organism>
<dbReference type="SUPFAM" id="SSF55048">
    <property type="entry name" value="Probable ACP-binding domain of malonyl-CoA ACP transacylase"/>
    <property type="match status" value="1"/>
</dbReference>
<dbReference type="InterPro" id="IPR016035">
    <property type="entry name" value="Acyl_Trfase/lysoPLipase"/>
</dbReference>
<dbReference type="GO" id="GO:0016746">
    <property type="term" value="F:acyltransferase activity"/>
    <property type="evidence" value="ECO:0007669"/>
    <property type="project" value="UniProtKB-KW"/>
</dbReference>
<dbReference type="SMART" id="SM00827">
    <property type="entry name" value="PKS_AT"/>
    <property type="match status" value="1"/>
</dbReference>
<dbReference type="InterPro" id="IPR016036">
    <property type="entry name" value="Malonyl_transacylase_ACP-bd"/>
</dbReference>
<dbReference type="EMBL" id="JBHSXS010000002">
    <property type="protein sequence ID" value="MFC6879083.1"/>
    <property type="molecule type" value="Genomic_DNA"/>
</dbReference>
<keyword evidence="4" id="KW-0808">Transferase</keyword>
<feature type="domain" description="Malonyl-CoA:ACP transacylase (MAT)" evidence="3">
    <location>
        <begin position="81"/>
        <end position="413"/>
    </location>
</feature>
<dbReference type="Gene3D" id="3.40.366.10">
    <property type="entry name" value="Malonyl-Coenzyme A Acyl Carrier Protein, domain 2"/>
    <property type="match status" value="1"/>
</dbReference>
<protein>
    <submittedName>
        <fullName evidence="4">Acyltransferase domain-containing protein</fullName>
    </submittedName>
</protein>
<dbReference type="PANTHER" id="PTHR43775">
    <property type="entry name" value="FATTY ACID SYNTHASE"/>
    <property type="match status" value="1"/>
</dbReference>
<dbReference type="Gene3D" id="3.30.70.250">
    <property type="entry name" value="Malonyl-CoA ACP transacylase, ACP-binding"/>
    <property type="match status" value="1"/>
</dbReference>
<keyword evidence="4" id="KW-0012">Acyltransferase</keyword>
<dbReference type="Proteomes" id="UP001596380">
    <property type="component" value="Unassembled WGS sequence"/>
</dbReference>
<proteinExistence type="predicted"/>
<evidence type="ECO:0000259" key="3">
    <source>
        <dbReference type="SMART" id="SM00827"/>
    </source>
</evidence>
<keyword evidence="5" id="KW-1185">Reference proteome</keyword>
<reference evidence="5" key="1">
    <citation type="journal article" date="2019" name="Int. J. Syst. Evol. Microbiol.">
        <title>The Global Catalogue of Microorganisms (GCM) 10K type strain sequencing project: providing services to taxonomists for standard genome sequencing and annotation.</title>
        <authorList>
            <consortium name="The Broad Institute Genomics Platform"/>
            <consortium name="The Broad Institute Genome Sequencing Center for Infectious Disease"/>
            <person name="Wu L."/>
            <person name="Ma J."/>
        </authorList>
    </citation>
    <scope>NUCLEOTIDE SEQUENCE [LARGE SCALE GENOMIC DNA]</scope>
    <source>
        <strain evidence="5">JCM 3369</strain>
    </source>
</reference>
<comment type="caution">
    <text evidence="4">The sequence shown here is derived from an EMBL/GenBank/DDBJ whole genome shotgun (WGS) entry which is preliminary data.</text>
</comment>
<dbReference type="Gene3D" id="3.30.70.3290">
    <property type="match status" value="1"/>
</dbReference>
<evidence type="ECO:0000256" key="1">
    <source>
        <dbReference type="ARBA" id="ARBA00022450"/>
    </source>
</evidence>
<keyword evidence="2" id="KW-0597">Phosphoprotein</keyword>
<keyword evidence="1" id="KW-0596">Phosphopantetheine</keyword>
<dbReference type="InterPro" id="IPR001227">
    <property type="entry name" value="Ac_transferase_dom_sf"/>
</dbReference>
<dbReference type="SUPFAM" id="SSF52151">
    <property type="entry name" value="FabD/lysophospholipase-like"/>
    <property type="match status" value="1"/>
</dbReference>
<dbReference type="RefSeq" id="WP_160823777.1">
    <property type="nucleotide sequence ID" value="NZ_JBHSXE010000001.1"/>
</dbReference>
<evidence type="ECO:0000313" key="5">
    <source>
        <dbReference type="Proteomes" id="UP001596380"/>
    </source>
</evidence>
<gene>
    <name evidence="4" type="ORF">ACFQKB_04815</name>
</gene>